<dbReference type="InterPro" id="IPR014756">
    <property type="entry name" value="Ig_E-set"/>
</dbReference>
<gene>
    <name evidence="1" type="ORF">KDK92_20885</name>
</gene>
<dbReference type="SUPFAM" id="SSF53474">
    <property type="entry name" value="alpha/beta-Hydrolases"/>
    <property type="match status" value="1"/>
</dbReference>
<dbReference type="RefSeq" id="WP_250861351.1">
    <property type="nucleotide sequence ID" value="NZ_JAGSOJ010000005.1"/>
</dbReference>
<keyword evidence="2" id="KW-1185">Reference proteome</keyword>
<dbReference type="SUPFAM" id="SSF81296">
    <property type="entry name" value="E set domains"/>
    <property type="match status" value="1"/>
</dbReference>
<dbReference type="PANTHER" id="PTHR48098:SF3">
    <property type="entry name" value="IRON(III) ENTEROBACTIN ESTERASE"/>
    <property type="match status" value="1"/>
</dbReference>
<proteinExistence type="predicted"/>
<reference evidence="1" key="1">
    <citation type="journal article" date="2021" name="mSystems">
        <title>Bacteria and Archaea Synergistically Convert Glycine Betaine to Biogenic Methane in the Formosa Cold Seep of the South China Sea.</title>
        <authorList>
            <person name="Li L."/>
            <person name="Zhang W."/>
            <person name="Zhang S."/>
            <person name="Song L."/>
            <person name="Sun Q."/>
            <person name="Zhang H."/>
            <person name="Xiang H."/>
            <person name="Dong X."/>
        </authorList>
    </citation>
    <scope>NUCLEOTIDE SEQUENCE</scope>
    <source>
        <strain evidence="1">ZWT</strain>
    </source>
</reference>
<comment type="caution">
    <text evidence="1">The sequence shown here is derived from an EMBL/GenBank/DDBJ whole genome shotgun (WGS) entry which is preliminary data.</text>
</comment>
<protein>
    <recommendedName>
        <fullName evidence="3">Enterochelin esterase</fullName>
    </recommendedName>
</protein>
<dbReference type="InterPro" id="IPR000801">
    <property type="entry name" value="Esterase-like"/>
</dbReference>
<dbReference type="AlphaFoldDB" id="A0A9J6P8D7"/>
<dbReference type="Gene3D" id="3.40.50.1820">
    <property type="entry name" value="alpha/beta hydrolase"/>
    <property type="match status" value="1"/>
</dbReference>
<dbReference type="InterPro" id="IPR013783">
    <property type="entry name" value="Ig-like_fold"/>
</dbReference>
<name>A0A9J6P8D7_9CLOT</name>
<dbReference type="Proteomes" id="UP001056429">
    <property type="component" value="Unassembled WGS sequence"/>
</dbReference>
<evidence type="ECO:0000313" key="2">
    <source>
        <dbReference type="Proteomes" id="UP001056429"/>
    </source>
</evidence>
<dbReference type="Pfam" id="PF00756">
    <property type="entry name" value="Esterase"/>
    <property type="match status" value="1"/>
</dbReference>
<sequence>MTINKHKSTIINELYKEIESGNINFVDSFWSNIKKTGTPIIESIDGDSEFSLVTFIYKGDDNTESLQLYVPVNSNPNNIDCASYGLSEFKFECISNTNVWYASCIVRNDVRLSYMLLLNCPFEKASEYPERMIKDSFNKNKLIFPNDSETEKDFVIDYVNMPDVDEHIWVKERIDTLKGKIETLKSKSEILKNERNITIYTPSNYRKTNEPYNLLVLNDGAEYLRISAKEILDNLINDNKIPPTVAVFIDSNDDRMTELMCNDNFSSYVVDEVLPWVREHYNVTTDPSKSIIGGLSLGGLTASFMGLRFPNVFGNILSQSGSYWYKREDYENPEKRNWLARQFKNIDKLPLKFYLNIGILEGPQIYEANQTFRDVLISKGYLVSYEEFKGGHDYLCWGETLATGLIALIGKY</sequence>
<evidence type="ECO:0008006" key="3">
    <source>
        <dbReference type="Google" id="ProtNLM"/>
    </source>
</evidence>
<dbReference type="EMBL" id="JAGSOJ010000005">
    <property type="protein sequence ID" value="MCM1992185.1"/>
    <property type="molecule type" value="Genomic_DNA"/>
</dbReference>
<dbReference type="PANTHER" id="PTHR48098">
    <property type="entry name" value="ENTEROCHELIN ESTERASE-RELATED"/>
    <property type="match status" value="1"/>
</dbReference>
<accession>A0A9J6P8D7</accession>
<reference evidence="1" key="2">
    <citation type="submission" date="2021-04" db="EMBL/GenBank/DDBJ databases">
        <authorList>
            <person name="Dong X."/>
        </authorList>
    </citation>
    <scope>NUCLEOTIDE SEQUENCE</scope>
    <source>
        <strain evidence="1">ZWT</strain>
    </source>
</reference>
<dbReference type="InterPro" id="IPR050583">
    <property type="entry name" value="Mycobacterial_A85_antigen"/>
</dbReference>
<organism evidence="1 2">
    <name type="scientific">Oceanirhabdus seepicola</name>
    <dbReference type="NCBI Taxonomy" id="2828781"/>
    <lineage>
        <taxon>Bacteria</taxon>
        <taxon>Bacillati</taxon>
        <taxon>Bacillota</taxon>
        <taxon>Clostridia</taxon>
        <taxon>Eubacteriales</taxon>
        <taxon>Clostridiaceae</taxon>
        <taxon>Oceanirhabdus</taxon>
    </lineage>
</organism>
<dbReference type="Gene3D" id="2.60.40.10">
    <property type="entry name" value="Immunoglobulins"/>
    <property type="match status" value="1"/>
</dbReference>
<dbReference type="InterPro" id="IPR029058">
    <property type="entry name" value="AB_hydrolase_fold"/>
</dbReference>
<evidence type="ECO:0000313" key="1">
    <source>
        <dbReference type="EMBL" id="MCM1992185.1"/>
    </source>
</evidence>